<protein>
    <submittedName>
        <fullName evidence="1 2">Uncharacterized protein</fullName>
    </submittedName>
</protein>
<dbReference type="EMBL" id="AMQN01017363">
    <property type="status" value="NOT_ANNOTATED_CDS"/>
    <property type="molecule type" value="Genomic_DNA"/>
</dbReference>
<evidence type="ECO:0000313" key="3">
    <source>
        <dbReference type="Proteomes" id="UP000014760"/>
    </source>
</evidence>
<reference evidence="3" key="1">
    <citation type="submission" date="2012-12" db="EMBL/GenBank/DDBJ databases">
        <authorList>
            <person name="Hellsten U."/>
            <person name="Grimwood J."/>
            <person name="Chapman J.A."/>
            <person name="Shapiro H."/>
            <person name="Aerts A."/>
            <person name="Otillar R.P."/>
            <person name="Terry A.Y."/>
            <person name="Boore J.L."/>
            <person name="Simakov O."/>
            <person name="Marletaz F."/>
            <person name="Cho S.-J."/>
            <person name="Edsinger-Gonzales E."/>
            <person name="Havlak P."/>
            <person name="Kuo D.-H."/>
            <person name="Larsson T."/>
            <person name="Lv J."/>
            <person name="Arendt D."/>
            <person name="Savage R."/>
            <person name="Osoegawa K."/>
            <person name="de Jong P."/>
            <person name="Lindberg D.R."/>
            <person name="Seaver E.C."/>
            <person name="Weisblat D.A."/>
            <person name="Putnam N.H."/>
            <person name="Grigoriev I.V."/>
            <person name="Rokhsar D.S."/>
        </authorList>
    </citation>
    <scope>NUCLEOTIDE SEQUENCE</scope>
    <source>
        <strain evidence="3">I ESC-2004</strain>
    </source>
</reference>
<evidence type="ECO:0000313" key="2">
    <source>
        <dbReference type="EnsemblMetazoa" id="CapteP195402"/>
    </source>
</evidence>
<proteinExistence type="predicted"/>
<accession>R7VDD3</accession>
<keyword evidence="3" id="KW-1185">Reference proteome</keyword>
<sequence length="155" mass="17322">MEKVLCTAAWKIDSSSCISRVYGMLMRSHNQRLTAFQHAMTPLCLRYHANNQLLRCMSTFHLTLSDNFKAHFIDPVSTKSNSQVIKATQESRELIITVDNIDGCMITNQVDPLPRGLDLNKWPEKGSRGGMLNCIKHGSFDGSLNLVTVTSGHRG</sequence>
<dbReference type="HOGENOM" id="CLU_1697173_0_0_1"/>
<dbReference type="EnsemblMetazoa" id="CapteT195402">
    <property type="protein sequence ID" value="CapteP195402"/>
    <property type="gene ID" value="CapteG195402"/>
</dbReference>
<name>R7VDD3_CAPTE</name>
<evidence type="ECO:0000313" key="1">
    <source>
        <dbReference type="EMBL" id="ELU16644.1"/>
    </source>
</evidence>
<dbReference type="EMBL" id="KB293033">
    <property type="protein sequence ID" value="ELU16644.1"/>
    <property type="molecule type" value="Genomic_DNA"/>
</dbReference>
<dbReference type="AlphaFoldDB" id="R7VDD3"/>
<gene>
    <name evidence="1" type="ORF">CAPTEDRAFT_195402</name>
</gene>
<dbReference type="Proteomes" id="UP000014760">
    <property type="component" value="Unassembled WGS sequence"/>
</dbReference>
<reference evidence="2" key="3">
    <citation type="submission" date="2015-06" db="UniProtKB">
        <authorList>
            <consortium name="EnsemblMetazoa"/>
        </authorList>
    </citation>
    <scope>IDENTIFICATION</scope>
</reference>
<reference evidence="1 3" key="2">
    <citation type="journal article" date="2013" name="Nature">
        <title>Insights into bilaterian evolution from three spiralian genomes.</title>
        <authorList>
            <person name="Simakov O."/>
            <person name="Marletaz F."/>
            <person name="Cho S.J."/>
            <person name="Edsinger-Gonzales E."/>
            <person name="Havlak P."/>
            <person name="Hellsten U."/>
            <person name="Kuo D.H."/>
            <person name="Larsson T."/>
            <person name="Lv J."/>
            <person name="Arendt D."/>
            <person name="Savage R."/>
            <person name="Osoegawa K."/>
            <person name="de Jong P."/>
            <person name="Grimwood J."/>
            <person name="Chapman J.A."/>
            <person name="Shapiro H."/>
            <person name="Aerts A."/>
            <person name="Otillar R.P."/>
            <person name="Terry A.Y."/>
            <person name="Boore J.L."/>
            <person name="Grigoriev I.V."/>
            <person name="Lindberg D.R."/>
            <person name="Seaver E.C."/>
            <person name="Weisblat D.A."/>
            <person name="Putnam N.H."/>
            <person name="Rokhsar D.S."/>
        </authorList>
    </citation>
    <scope>NUCLEOTIDE SEQUENCE</scope>
    <source>
        <strain evidence="1 3">I ESC-2004</strain>
    </source>
</reference>
<organism evidence="1">
    <name type="scientific">Capitella teleta</name>
    <name type="common">Polychaete worm</name>
    <dbReference type="NCBI Taxonomy" id="283909"/>
    <lineage>
        <taxon>Eukaryota</taxon>
        <taxon>Metazoa</taxon>
        <taxon>Spiralia</taxon>
        <taxon>Lophotrochozoa</taxon>
        <taxon>Annelida</taxon>
        <taxon>Polychaeta</taxon>
        <taxon>Sedentaria</taxon>
        <taxon>Scolecida</taxon>
        <taxon>Capitellidae</taxon>
        <taxon>Capitella</taxon>
    </lineage>
</organism>
<dbReference type="EMBL" id="AMQN01017364">
    <property type="status" value="NOT_ANNOTATED_CDS"/>
    <property type="molecule type" value="Genomic_DNA"/>
</dbReference>